<dbReference type="GO" id="GO:0008234">
    <property type="term" value="F:cysteine-type peptidase activity"/>
    <property type="evidence" value="ECO:0007669"/>
    <property type="project" value="InterPro"/>
</dbReference>
<evidence type="ECO:0000259" key="1">
    <source>
        <dbReference type="Pfam" id="PF00112"/>
    </source>
</evidence>
<dbReference type="SUPFAM" id="SSF54001">
    <property type="entry name" value="Cysteine proteinases"/>
    <property type="match status" value="1"/>
</dbReference>
<dbReference type="InterPro" id="IPR038765">
    <property type="entry name" value="Papain-like_cys_pep_sf"/>
</dbReference>
<keyword evidence="2" id="KW-1185">Reference proteome</keyword>
<evidence type="ECO:0000313" key="2">
    <source>
        <dbReference type="Proteomes" id="UP000095280"/>
    </source>
</evidence>
<dbReference type="Gene3D" id="3.90.70.10">
    <property type="entry name" value="Cysteine proteinases"/>
    <property type="match status" value="1"/>
</dbReference>
<dbReference type="AlphaFoldDB" id="A0A1I8JPQ9"/>
<sequence>MQFYLSGISHPWKIFCNPSHLDHGVLIVGYGMKGTEPWGNKGYYLVYRGDGTCGLNQMCTSAQMKQSRSRRYQRQTVARVLEWRRAPHELAAA</sequence>
<protein>
    <submittedName>
        <fullName evidence="3">Pept_C1 domain-containing protein</fullName>
    </submittedName>
</protein>
<dbReference type="WBParaSite" id="snap_masked-unitig_39367-processed-gene-0.1-mRNA-1">
    <property type="protein sequence ID" value="snap_masked-unitig_39367-processed-gene-0.1-mRNA-1"/>
    <property type="gene ID" value="snap_masked-unitig_39367-processed-gene-0.1"/>
</dbReference>
<dbReference type="Pfam" id="PF00112">
    <property type="entry name" value="Peptidase_C1"/>
    <property type="match status" value="1"/>
</dbReference>
<evidence type="ECO:0000313" key="3">
    <source>
        <dbReference type="WBParaSite" id="snap_masked-unitig_39367-processed-gene-0.1-mRNA-1"/>
    </source>
</evidence>
<organism evidence="2 3">
    <name type="scientific">Macrostomum lignano</name>
    <dbReference type="NCBI Taxonomy" id="282301"/>
    <lineage>
        <taxon>Eukaryota</taxon>
        <taxon>Metazoa</taxon>
        <taxon>Spiralia</taxon>
        <taxon>Lophotrochozoa</taxon>
        <taxon>Platyhelminthes</taxon>
        <taxon>Rhabditophora</taxon>
        <taxon>Macrostomorpha</taxon>
        <taxon>Macrostomida</taxon>
        <taxon>Macrostomidae</taxon>
        <taxon>Macrostomum</taxon>
    </lineage>
</organism>
<feature type="domain" description="Peptidase C1A papain C-terminal" evidence="1">
    <location>
        <begin position="1"/>
        <end position="61"/>
    </location>
</feature>
<proteinExistence type="predicted"/>
<name>A0A1I8JPQ9_9PLAT</name>
<reference evidence="3" key="1">
    <citation type="submission" date="2016-11" db="UniProtKB">
        <authorList>
            <consortium name="WormBaseParasite"/>
        </authorList>
    </citation>
    <scope>IDENTIFICATION</scope>
</reference>
<accession>A0A1I8JPQ9</accession>
<dbReference type="InterPro" id="IPR025660">
    <property type="entry name" value="Pept_his_AS"/>
</dbReference>
<dbReference type="InterPro" id="IPR000668">
    <property type="entry name" value="Peptidase_C1A_C"/>
</dbReference>
<dbReference type="Proteomes" id="UP000095280">
    <property type="component" value="Unplaced"/>
</dbReference>
<dbReference type="GO" id="GO:0006508">
    <property type="term" value="P:proteolysis"/>
    <property type="evidence" value="ECO:0007669"/>
    <property type="project" value="InterPro"/>
</dbReference>
<dbReference type="PROSITE" id="PS00639">
    <property type="entry name" value="THIOL_PROTEASE_HIS"/>
    <property type="match status" value="1"/>
</dbReference>